<proteinExistence type="inferred from homology"/>
<dbReference type="GO" id="GO:0047804">
    <property type="term" value="F:cysteine-S-conjugate beta-lyase activity"/>
    <property type="evidence" value="ECO:0007669"/>
    <property type="project" value="UniProtKB-EC"/>
</dbReference>
<keyword evidence="4" id="KW-0456">Lyase</keyword>
<comment type="cofactor">
    <cofactor evidence="1">
        <name>pyridoxal 5'-phosphate</name>
        <dbReference type="ChEBI" id="CHEBI:597326"/>
    </cofactor>
</comment>
<dbReference type="NCBIfam" id="TIGR04350">
    <property type="entry name" value="C_S_lyase_PatB"/>
    <property type="match status" value="1"/>
</dbReference>
<reference evidence="7" key="1">
    <citation type="journal article" date="2014" name="Int. J. Syst. Evol. Microbiol.">
        <title>Complete genome sequence of Corynebacterium casei LMG S-19264T (=DSM 44701T), isolated from a smear-ripened cheese.</title>
        <authorList>
            <consortium name="US DOE Joint Genome Institute (JGI-PGF)"/>
            <person name="Walter F."/>
            <person name="Albersmeier A."/>
            <person name="Kalinowski J."/>
            <person name="Ruckert C."/>
        </authorList>
    </citation>
    <scope>NUCLEOTIDE SEQUENCE</scope>
    <source>
        <strain evidence="7">JCM 15325</strain>
    </source>
</reference>
<gene>
    <name evidence="7" type="ORF">GCM10007968_31840</name>
</gene>
<dbReference type="AlphaFoldDB" id="A0A917S9I2"/>
<evidence type="ECO:0000256" key="1">
    <source>
        <dbReference type="ARBA" id="ARBA00001933"/>
    </source>
</evidence>
<evidence type="ECO:0000256" key="3">
    <source>
        <dbReference type="ARBA" id="ARBA00022898"/>
    </source>
</evidence>
<dbReference type="InterPro" id="IPR015422">
    <property type="entry name" value="PyrdxlP-dep_Trfase_small"/>
</dbReference>
<dbReference type="SUPFAM" id="SSF53383">
    <property type="entry name" value="PLP-dependent transferases"/>
    <property type="match status" value="1"/>
</dbReference>
<evidence type="ECO:0000259" key="6">
    <source>
        <dbReference type="Pfam" id="PF00155"/>
    </source>
</evidence>
<dbReference type="GO" id="GO:0030170">
    <property type="term" value="F:pyridoxal phosphate binding"/>
    <property type="evidence" value="ECO:0007669"/>
    <property type="project" value="InterPro"/>
</dbReference>
<accession>A0A917S9I2</accession>
<comment type="similarity">
    <text evidence="5">Belongs to the class-II pyridoxal-phosphate-dependent aminotransferase family. MalY/PatB cystathionine beta-lyase subfamily.</text>
</comment>
<dbReference type="Gene3D" id="3.40.640.10">
    <property type="entry name" value="Type I PLP-dependent aspartate aminotransferase-like (Major domain)"/>
    <property type="match status" value="1"/>
</dbReference>
<dbReference type="EC" id="4.4.1.13" evidence="2"/>
<dbReference type="Gene3D" id="3.90.1150.10">
    <property type="entry name" value="Aspartate Aminotransferase, domain 1"/>
    <property type="match status" value="1"/>
</dbReference>
<dbReference type="InterPro" id="IPR015424">
    <property type="entry name" value="PyrdxlP-dep_Trfase"/>
</dbReference>
<keyword evidence="3" id="KW-0663">Pyridoxal phosphate</keyword>
<sequence length="397" mass="45102">MTKYKVYHFDEKIERKGTASVKWDEVDRLYHAEGLLPMWVADMDFRVPDEVTDALKGRVDHGIYGYSARSESYLSAVQKWMRERHSWEIDKDWLCHSPGVVTALNLIVDGFTKPGDKVLIQPPVYPPFRKSVHNQGRELVTSALVYDNGKYTMNFTDLEQKMSDPSVKMMILCSPHNPVGRVWTKDELSRVAELSHKHHVLVISDEIHGDLVFNGKEHLPFANLSEEAANHSIICTAPSKTFNLAGLQISNIIIPNPSLRRIYLSQLQRFSLNEPNALGAAAAEAAYREGGDWLSQCLDYIKVNADYVADFLRNSIPELTMVPLEGTYLGWIDCRKLCLDKLQLQNLMLKKAKIAFNQGYTFGNEGEGFVRINLACPHSLIEQAMRQLHRAIQSLKN</sequence>
<dbReference type="CDD" id="cd00609">
    <property type="entry name" value="AAT_like"/>
    <property type="match status" value="1"/>
</dbReference>
<dbReference type="EMBL" id="BMOK01000023">
    <property type="protein sequence ID" value="GGL65490.1"/>
    <property type="molecule type" value="Genomic_DNA"/>
</dbReference>
<dbReference type="InterPro" id="IPR051798">
    <property type="entry name" value="Class-II_PLP-Dep_Aminotrans"/>
</dbReference>
<dbReference type="Proteomes" id="UP000654670">
    <property type="component" value="Unassembled WGS sequence"/>
</dbReference>
<comment type="caution">
    <text evidence="7">The sequence shown here is derived from an EMBL/GenBank/DDBJ whole genome shotgun (WGS) entry which is preliminary data.</text>
</comment>
<protein>
    <recommendedName>
        <fullName evidence="2">cysteine-S-conjugate beta-lyase</fullName>
        <ecNumber evidence="2">4.4.1.13</ecNumber>
    </recommendedName>
</protein>
<dbReference type="GO" id="GO:0008483">
    <property type="term" value="F:transaminase activity"/>
    <property type="evidence" value="ECO:0007669"/>
    <property type="project" value="UniProtKB-KW"/>
</dbReference>
<keyword evidence="7" id="KW-0032">Aminotransferase</keyword>
<name>A0A917S9I2_9BACL</name>
<evidence type="ECO:0000313" key="7">
    <source>
        <dbReference type="EMBL" id="GGL65490.1"/>
    </source>
</evidence>
<evidence type="ECO:0000313" key="8">
    <source>
        <dbReference type="Proteomes" id="UP000654670"/>
    </source>
</evidence>
<organism evidence="7 8">
    <name type="scientific">Sporolactobacillus putidus</name>
    <dbReference type="NCBI Taxonomy" id="492735"/>
    <lineage>
        <taxon>Bacteria</taxon>
        <taxon>Bacillati</taxon>
        <taxon>Bacillota</taxon>
        <taxon>Bacilli</taxon>
        <taxon>Bacillales</taxon>
        <taxon>Sporolactobacillaceae</taxon>
        <taxon>Sporolactobacillus</taxon>
    </lineage>
</organism>
<feature type="domain" description="Aminotransferase class I/classII large" evidence="6">
    <location>
        <begin position="63"/>
        <end position="387"/>
    </location>
</feature>
<dbReference type="InterPro" id="IPR015421">
    <property type="entry name" value="PyrdxlP-dep_Trfase_major"/>
</dbReference>
<dbReference type="PANTHER" id="PTHR43525:SF1">
    <property type="entry name" value="PROTEIN MALY"/>
    <property type="match status" value="1"/>
</dbReference>
<dbReference type="RefSeq" id="WP_229727659.1">
    <property type="nucleotide sequence ID" value="NZ_BMOK01000023.1"/>
</dbReference>
<dbReference type="Pfam" id="PF00155">
    <property type="entry name" value="Aminotran_1_2"/>
    <property type="match status" value="1"/>
</dbReference>
<keyword evidence="7" id="KW-0808">Transferase</keyword>
<dbReference type="PANTHER" id="PTHR43525">
    <property type="entry name" value="PROTEIN MALY"/>
    <property type="match status" value="1"/>
</dbReference>
<dbReference type="InterPro" id="IPR004839">
    <property type="entry name" value="Aminotransferase_I/II_large"/>
</dbReference>
<keyword evidence="8" id="KW-1185">Reference proteome</keyword>
<evidence type="ECO:0000256" key="5">
    <source>
        <dbReference type="ARBA" id="ARBA00037974"/>
    </source>
</evidence>
<reference evidence="7" key="2">
    <citation type="submission" date="2020-09" db="EMBL/GenBank/DDBJ databases">
        <authorList>
            <person name="Sun Q."/>
            <person name="Ohkuma M."/>
        </authorList>
    </citation>
    <scope>NUCLEOTIDE SEQUENCE</scope>
    <source>
        <strain evidence="7">JCM 15325</strain>
    </source>
</reference>
<evidence type="ECO:0000256" key="2">
    <source>
        <dbReference type="ARBA" id="ARBA00012224"/>
    </source>
</evidence>
<dbReference type="InterPro" id="IPR027619">
    <property type="entry name" value="C-S_lyase_PatB-like"/>
</dbReference>
<evidence type="ECO:0000256" key="4">
    <source>
        <dbReference type="ARBA" id="ARBA00023239"/>
    </source>
</evidence>